<comment type="caution">
    <text evidence="1">The sequence shown here is derived from an EMBL/GenBank/DDBJ whole genome shotgun (WGS) entry which is preliminary data.</text>
</comment>
<evidence type="ECO:0008006" key="3">
    <source>
        <dbReference type="Google" id="ProtNLM"/>
    </source>
</evidence>
<dbReference type="EMBL" id="JASDDK010000014">
    <property type="protein sequence ID" value="MDN3494216.1"/>
    <property type="molecule type" value="Genomic_DNA"/>
</dbReference>
<evidence type="ECO:0000313" key="1">
    <source>
        <dbReference type="EMBL" id="MDN3494216.1"/>
    </source>
</evidence>
<accession>A0ABT7ZZ91</accession>
<name>A0ABT7ZZ91_9FLAO</name>
<evidence type="ECO:0000313" key="2">
    <source>
        <dbReference type="Proteomes" id="UP001231197"/>
    </source>
</evidence>
<organism evidence="1 2">
    <name type="scientific">Winogradskyella bathintestinalis</name>
    <dbReference type="NCBI Taxonomy" id="3035208"/>
    <lineage>
        <taxon>Bacteria</taxon>
        <taxon>Pseudomonadati</taxon>
        <taxon>Bacteroidota</taxon>
        <taxon>Flavobacteriia</taxon>
        <taxon>Flavobacteriales</taxon>
        <taxon>Flavobacteriaceae</taxon>
        <taxon>Winogradskyella</taxon>
    </lineage>
</organism>
<reference evidence="1 2" key="1">
    <citation type="journal article" date="2023" name="Int. J. Syst. Evol. Microbiol.">
        <title>Winogradskyella bathintestinalis sp. nov., isolated from the intestine of the deep-sea loosejaw dragonfish, Malacosteus niger.</title>
        <authorList>
            <person name="Uniacke-Lowe S."/>
            <person name="Johnson C.N."/>
            <person name="Stanton C."/>
            <person name="Hill C."/>
            <person name="Ross P."/>
        </authorList>
    </citation>
    <scope>NUCLEOTIDE SEQUENCE [LARGE SCALE GENOMIC DNA]</scope>
    <source>
        <strain evidence="1 2">APC 3343</strain>
    </source>
</reference>
<sequence>MSYKKEISDITEHKLIDNDVIFNYLETPLENLCNPLFLYYKQLIENNSDLYNIDPNFFFYKNERTVNAKAYIKGKSTLVSINIGTINKLKNTFLDNEKLTEKIFGEPIQKLNEILIEKNSSVMEFMYNSAIIFLMNHEIGHLIQNNGEELDKSFNESIQESEEFNIENHIYEVDADIFASMKLTQDIHQIWQKFDNEYKTDGFLCDLISLATSAIGVFKFFNLNAENEIYYKEKSHPHVAIRYILINESMVDYISHVRKSEISEEFKNSMMSNSFSMIDNLNKFHKDSFFEDFTKICNENSEDISGYGMLLIKEITKNEKCAYYKMKALEK</sequence>
<protein>
    <recommendedName>
        <fullName evidence="3">Peptidase U49</fullName>
    </recommendedName>
</protein>
<dbReference type="Proteomes" id="UP001231197">
    <property type="component" value="Unassembled WGS sequence"/>
</dbReference>
<dbReference type="RefSeq" id="WP_290207916.1">
    <property type="nucleotide sequence ID" value="NZ_JASDDK010000014.1"/>
</dbReference>
<keyword evidence="2" id="KW-1185">Reference proteome</keyword>
<gene>
    <name evidence="1" type="ORF">QMA06_15960</name>
</gene>
<proteinExistence type="predicted"/>